<dbReference type="RefSeq" id="WP_094015940.1">
    <property type="nucleotide sequence ID" value="NZ_NMQW01000023.1"/>
</dbReference>
<dbReference type="PROSITE" id="PS01117">
    <property type="entry name" value="HTH_MARR_1"/>
    <property type="match status" value="1"/>
</dbReference>
<evidence type="ECO:0000256" key="3">
    <source>
        <dbReference type="ARBA" id="ARBA00023163"/>
    </source>
</evidence>
<dbReference type="GO" id="GO:0003677">
    <property type="term" value="F:DNA binding"/>
    <property type="evidence" value="ECO:0007669"/>
    <property type="project" value="UniProtKB-KW"/>
</dbReference>
<dbReference type="EMBL" id="NMQW01000023">
    <property type="protein sequence ID" value="OXM85177.1"/>
    <property type="molecule type" value="Genomic_DNA"/>
</dbReference>
<dbReference type="PANTHER" id="PTHR33164">
    <property type="entry name" value="TRANSCRIPTIONAL REGULATOR, MARR FAMILY"/>
    <property type="match status" value="1"/>
</dbReference>
<dbReference type="OrthoDB" id="582199at2"/>
<dbReference type="InterPro" id="IPR000835">
    <property type="entry name" value="HTH_MarR-typ"/>
</dbReference>
<sequence length="148" mass="16549">MQDLQQYVLDQPLPTEVFFSLVEATASLVGVSEAYWQSKGINGARIRILVEMMKEGGTVLPSVLASRIGVTKPNISLLLTPLEQDGLINRASHPNDGRKTVISITSKGRSLLVEHLPENRRMVAEKLNVLDTQELQQLRHLLTKLRRI</sequence>
<keyword evidence="2" id="KW-0238">DNA-binding</keyword>
<dbReference type="InterPro" id="IPR039422">
    <property type="entry name" value="MarR/SlyA-like"/>
</dbReference>
<dbReference type="InterPro" id="IPR023187">
    <property type="entry name" value="Tscrpt_reg_MarR-type_CS"/>
</dbReference>
<dbReference type="GO" id="GO:0006950">
    <property type="term" value="P:response to stress"/>
    <property type="evidence" value="ECO:0007669"/>
    <property type="project" value="TreeGrafter"/>
</dbReference>
<dbReference type="InterPro" id="IPR036390">
    <property type="entry name" value="WH_DNA-bd_sf"/>
</dbReference>
<dbReference type="SMART" id="SM00347">
    <property type="entry name" value="HTH_MARR"/>
    <property type="match status" value="1"/>
</dbReference>
<keyword evidence="6" id="KW-1185">Reference proteome</keyword>
<dbReference type="InterPro" id="IPR036388">
    <property type="entry name" value="WH-like_DNA-bd_sf"/>
</dbReference>
<protein>
    <submittedName>
        <fullName evidence="5">MarR family transcriptional regulator</fullName>
    </submittedName>
</protein>
<dbReference type="SUPFAM" id="SSF46785">
    <property type="entry name" value="Winged helix' DNA-binding domain"/>
    <property type="match status" value="1"/>
</dbReference>
<comment type="caution">
    <text evidence="5">The sequence shown here is derived from an EMBL/GenBank/DDBJ whole genome shotgun (WGS) entry which is preliminary data.</text>
</comment>
<name>A0A229UNU0_9BACL</name>
<dbReference type="Pfam" id="PF12802">
    <property type="entry name" value="MarR_2"/>
    <property type="match status" value="1"/>
</dbReference>
<evidence type="ECO:0000313" key="6">
    <source>
        <dbReference type="Proteomes" id="UP000215509"/>
    </source>
</evidence>
<evidence type="ECO:0000256" key="2">
    <source>
        <dbReference type="ARBA" id="ARBA00023125"/>
    </source>
</evidence>
<dbReference type="Gene3D" id="1.10.10.10">
    <property type="entry name" value="Winged helix-like DNA-binding domain superfamily/Winged helix DNA-binding domain"/>
    <property type="match status" value="1"/>
</dbReference>
<dbReference type="PANTHER" id="PTHR33164:SF43">
    <property type="entry name" value="HTH-TYPE TRANSCRIPTIONAL REPRESSOR YETL"/>
    <property type="match status" value="1"/>
</dbReference>
<dbReference type="Proteomes" id="UP000215509">
    <property type="component" value="Unassembled WGS sequence"/>
</dbReference>
<evidence type="ECO:0000256" key="1">
    <source>
        <dbReference type="ARBA" id="ARBA00023015"/>
    </source>
</evidence>
<keyword evidence="1" id="KW-0805">Transcription regulation</keyword>
<organism evidence="5 6">
    <name type="scientific">Paenibacillus rigui</name>
    <dbReference type="NCBI Taxonomy" id="554312"/>
    <lineage>
        <taxon>Bacteria</taxon>
        <taxon>Bacillati</taxon>
        <taxon>Bacillota</taxon>
        <taxon>Bacilli</taxon>
        <taxon>Bacillales</taxon>
        <taxon>Paenibacillaceae</taxon>
        <taxon>Paenibacillus</taxon>
    </lineage>
</organism>
<evidence type="ECO:0000259" key="4">
    <source>
        <dbReference type="PROSITE" id="PS50995"/>
    </source>
</evidence>
<evidence type="ECO:0000313" key="5">
    <source>
        <dbReference type="EMBL" id="OXM85177.1"/>
    </source>
</evidence>
<accession>A0A229UNU0</accession>
<dbReference type="PROSITE" id="PS50995">
    <property type="entry name" value="HTH_MARR_2"/>
    <property type="match status" value="1"/>
</dbReference>
<proteinExistence type="predicted"/>
<reference evidence="5 6" key="1">
    <citation type="submission" date="2017-07" db="EMBL/GenBank/DDBJ databases">
        <title>Genome sequencing and assembly of Paenibacillus rigui.</title>
        <authorList>
            <person name="Mayilraj S."/>
        </authorList>
    </citation>
    <scope>NUCLEOTIDE SEQUENCE [LARGE SCALE GENOMIC DNA]</scope>
    <source>
        <strain evidence="5 6">JCM 16352</strain>
    </source>
</reference>
<gene>
    <name evidence="5" type="ORF">CF651_16370</name>
</gene>
<dbReference type="GO" id="GO:0003700">
    <property type="term" value="F:DNA-binding transcription factor activity"/>
    <property type="evidence" value="ECO:0007669"/>
    <property type="project" value="InterPro"/>
</dbReference>
<dbReference type="AlphaFoldDB" id="A0A229UNU0"/>
<dbReference type="PRINTS" id="PR00598">
    <property type="entry name" value="HTHMARR"/>
</dbReference>
<feature type="domain" description="HTH marR-type" evidence="4">
    <location>
        <begin position="14"/>
        <end position="147"/>
    </location>
</feature>
<keyword evidence="3" id="KW-0804">Transcription</keyword>